<dbReference type="EMBL" id="CAJNYV010002038">
    <property type="protein sequence ID" value="CAF3451814.1"/>
    <property type="molecule type" value="Genomic_DNA"/>
</dbReference>
<evidence type="ECO:0000313" key="8">
    <source>
        <dbReference type="EMBL" id="CAF4321545.1"/>
    </source>
</evidence>
<dbReference type="InterPro" id="IPR013766">
    <property type="entry name" value="Thioredoxin_domain"/>
</dbReference>
<reference evidence="11" key="1">
    <citation type="submission" date="2021-02" db="EMBL/GenBank/DDBJ databases">
        <authorList>
            <person name="Nowell W R."/>
        </authorList>
    </citation>
    <scope>NUCLEOTIDE SEQUENCE</scope>
</reference>
<dbReference type="Proteomes" id="UP000663851">
    <property type="component" value="Unassembled WGS sequence"/>
</dbReference>
<dbReference type="Gene3D" id="3.40.30.10">
    <property type="entry name" value="Glutaredoxin"/>
    <property type="match status" value="1"/>
</dbReference>
<dbReference type="CDD" id="cd02947">
    <property type="entry name" value="TRX_family"/>
    <property type="match status" value="1"/>
</dbReference>
<evidence type="ECO:0000313" key="11">
    <source>
        <dbReference type="EMBL" id="CAF4715806.1"/>
    </source>
</evidence>
<dbReference type="EMBL" id="CAJNYU010002424">
    <property type="protein sequence ID" value="CAF3551486.1"/>
    <property type="molecule type" value="Genomic_DNA"/>
</dbReference>
<protein>
    <recommendedName>
        <fullName evidence="1">Thioredoxin domain-containing protein</fullName>
    </recommendedName>
</protein>
<evidence type="ECO:0000313" key="7">
    <source>
        <dbReference type="EMBL" id="CAF4161321.1"/>
    </source>
</evidence>
<evidence type="ECO:0000313" key="3">
    <source>
        <dbReference type="EMBL" id="CAF3379431.1"/>
    </source>
</evidence>
<dbReference type="EMBL" id="CAJOBO010000985">
    <property type="protein sequence ID" value="CAF4321545.1"/>
    <property type="molecule type" value="Genomic_DNA"/>
</dbReference>
<accession>A0A821JB27</accession>
<evidence type="ECO:0000313" key="5">
    <source>
        <dbReference type="EMBL" id="CAF3489700.1"/>
    </source>
</evidence>
<evidence type="ECO:0000313" key="2">
    <source>
        <dbReference type="EMBL" id="CAF3376471.1"/>
    </source>
</evidence>
<gene>
    <name evidence="6" type="ORF">FME351_LOCUS19501</name>
    <name evidence="3" type="ORF">GRG538_LOCUS8053</name>
    <name evidence="8" type="ORF">HFQ381_LOCUS14848</name>
    <name evidence="4" type="ORF">KIK155_LOCUS12441</name>
    <name evidence="5" type="ORF">LUA448_LOCUS24577</name>
    <name evidence="11" type="ORF">QYT958_LOCUS18650</name>
    <name evidence="2" type="ORF">TIS948_LOCUS25539</name>
    <name evidence="10" type="ORF">TOA249_LOCUS11055</name>
    <name evidence="9" type="ORF">TSG867_LOCUS18267</name>
    <name evidence="7" type="ORF">UJA718_LOCUS4084</name>
</gene>
<sequence length="130" mass="15289">MPLFILSKEHDFNEIILERRLNTILFTVCWSLGSKIILPTITDLSYEKNLAHVNFYRIDIDENNIELAQRLNVATIPTIQWYFQGHKLDESIGIDLEQFTDKTRHLAKIYKRKTIEEPSTSNEYTENKSS</sequence>
<dbReference type="Proteomes" id="UP000663873">
    <property type="component" value="Unassembled WGS sequence"/>
</dbReference>
<dbReference type="Proteomes" id="UP000663825">
    <property type="component" value="Unassembled WGS sequence"/>
</dbReference>
<dbReference type="EMBL" id="CAJOBP010000320">
    <property type="protein sequence ID" value="CAF4161321.1"/>
    <property type="molecule type" value="Genomic_DNA"/>
</dbReference>
<dbReference type="EMBL" id="CAJOBS010000589">
    <property type="protein sequence ID" value="CAF4607709.1"/>
    <property type="molecule type" value="Genomic_DNA"/>
</dbReference>
<evidence type="ECO:0000313" key="10">
    <source>
        <dbReference type="EMBL" id="CAF4607709.1"/>
    </source>
</evidence>
<evidence type="ECO:0000313" key="12">
    <source>
        <dbReference type="Proteomes" id="UP000663848"/>
    </source>
</evidence>
<dbReference type="Proteomes" id="UP000663848">
    <property type="component" value="Unassembled WGS sequence"/>
</dbReference>
<dbReference type="EMBL" id="CAJOBR010002972">
    <property type="protein sequence ID" value="CAF4715806.1"/>
    <property type="molecule type" value="Genomic_DNA"/>
</dbReference>
<comment type="caution">
    <text evidence="11">The sequence shown here is derived from an EMBL/GenBank/DDBJ whole genome shotgun (WGS) entry which is preliminary data.</text>
</comment>
<evidence type="ECO:0000313" key="4">
    <source>
        <dbReference type="EMBL" id="CAF3451814.1"/>
    </source>
</evidence>
<dbReference type="EMBL" id="CAJOBQ010001210">
    <property type="protein sequence ID" value="CAF4466451.1"/>
    <property type="molecule type" value="Genomic_DNA"/>
</dbReference>
<evidence type="ECO:0000313" key="9">
    <source>
        <dbReference type="EMBL" id="CAF4466451.1"/>
    </source>
</evidence>
<organism evidence="11 12">
    <name type="scientific">Rotaria socialis</name>
    <dbReference type="NCBI Taxonomy" id="392032"/>
    <lineage>
        <taxon>Eukaryota</taxon>
        <taxon>Metazoa</taxon>
        <taxon>Spiralia</taxon>
        <taxon>Gnathifera</taxon>
        <taxon>Rotifera</taxon>
        <taxon>Eurotatoria</taxon>
        <taxon>Bdelloidea</taxon>
        <taxon>Philodinida</taxon>
        <taxon>Philodinidae</taxon>
        <taxon>Rotaria</taxon>
    </lineage>
</organism>
<dbReference type="AlphaFoldDB" id="A0A821JB27"/>
<dbReference type="Proteomes" id="UP000663865">
    <property type="component" value="Unassembled WGS sequence"/>
</dbReference>
<dbReference type="Proteomes" id="UP000663833">
    <property type="component" value="Unassembled WGS sequence"/>
</dbReference>
<dbReference type="Proteomes" id="UP000663869">
    <property type="component" value="Unassembled WGS sequence"/>
</dbReference>
<proteinExistence type="predicted"/>
<evidence type="ECO:0000313" key="6">
    <source>
        <dbReference type="EMBL" id="CAF3551486.1"/>
    </source>
</evidence>
<dbReference type="SUPFAM" id="SSF52833">
    <property type="entry name" value="Thioredoxin-like"/>
    <property type="match status" value="1"/>
</dbReference>
<dbReference type="Proteomes" id="UP000663838">
    <property type="component" value="Unassembled WGS sequence"/>
</dbReference>
<dbReference type="Proteomes" id="UP000663872">
    <property type="component" value="Unassembled WGS sequence"/>
</dbReference>
<keyword evidence="13" id="KW-1185">Reference proteome</keyword>
<evidence type="ECO:0000313" key="13">
    <source>
        <dbReference type="Proteomes" id="UP000663873"/>
    </source>
</evidence>
<dbReference type="Proteomes" id="UP000663862">
    <property type="component" value="Unassembled WGS sequence"/>
</dbReference>
<name>A0A821JB27_9BILA</name>
<dbReference type="InterPro" id="IPR036249">
    <property type="entry name" value="Thioredoxin-like_sf"/>
</dbReference>
<dbReference type="EMBL" id="CAJNXB010004447">
    <property type="protein sequence ID" value="CAF3376471.1"/>
    <property type="molecule type" value="Genomic_DNA"/>
</dbReference>
<dbReference type="EMBL" id="CAJNYT010000865">
    <property type="protein sequence ID" value="CAF3379431.1"/>
    <property type="molecule type" value="Genomic_DNA"/>
</dbReference>
<evidence type="ECO:0000259" key="1">
    <source>
        <dbReference type="Pfam" id="PF00085"/>
    </source>
</evidence>
<feature type="domain" description="Thioredoxin" evidence="1">
    <location>
        <begin position="8"/>
        <end position="94"/>
    </location>
</feature>
<dbReference type="EMBL" id="CAJNYD010003257">
    <property type="protein sequence ID" value="CAF3489700.1"/>
    <property type="molecule type" value="Genomic_DNA"/>
</dbReference>
<dbReference type="Pfam" id="PF00085">
    <property type="entry name" value="Thioredoxin"/>
    <property type="match status" value="1"/>
</dbReference>
<dbReference type="OrthoDB" id="9981766at2759"/>